<dbReference type="Gene3D" id="1.25.40.10">
    <property type="entry name" value="Tetratricopeptide repeat domain"/>
    <property type="match status" value="1"/>
</dbReference>
<dbReference type="STRING" id="1472767.AOX59_06165"/>
<name>A0A0U4FKE7_9BACI</name>
<dbReference type="EMBL" id="CP013862">
    <property type="protein sequence ID" value="ALX48228.1"/>
    <property type="molecule type" value="Genomic_DNA"/>
</dbReference>
<evidence type="ECO:0008006" key="3">
    <source>
        <dbReference type="Google" id="ProtNLM"/>
    </source>
</evidence>
<dbReference type="KEGG" id="lao:AOX59_06165"/>
<sequence>MARHSENVVLFPKWRKVLEEESLKALKEKRYEEALEKLNQLLLFGNENHEVNIGKLMCLMELNRFKEAQDFCEALLLQKDVHYYHYVHIYLTILFQTSQYELLMNQAEQELETDALPEEIREQFRQLFDMSKKMRRDIRDEKAPEYINDLFKAVQEENHAHQYTLVEQIRKIDMTPTEQIMALLTDNRVHPVTKTAIFLWLKDKSISEEVIIHKLGVKQTITPEHLPALEDHPAMQQILGLSVSWNMRTRHYST</sequence>
<proteinExistence type="predicted"/>
<dbReference type="SUPFAM" id="SSF116965">
    <property type="entry name" value="Hypothetical protein MPN330"/>
    <property type="match status" value="1"/>
</dbReference>
<keyword evidence="2" id="KW-1185">Reference proteome</keyword>
<dbReference type="SUPFAM" id="SSF48452">
    <property type="entry name" value="TPR-like"/>
    <property type="match status" value="1"/>
</dbReference>
<organism evidence="1 2">
    <name type="scientific">Lentibacillus amyloliquefaciens</name>
    <dbReference type="NCBI Taxonomy" id="1472767"/>
    <lineage>
        <taxon>Bacteria</taxon>
        <taxon>Bacillati</taxon>
        <taxon>Bacillota</taxon>
        <taxon>Bacilli</taxon>
        <taxon>Bacillales</taxon>
        <taxon>Bacillaceae</taxon>
        <taxon>Lentibacillus</taxon>
    </lineage>
</organism>
<reference evidence="1 2" key="1">
    <citation type="submission" date="2016-01" db="EMBL/GenBank/DDBJ databases">
        <title>Complete genome sequence of strain Lentibacillus amyloliquefaciens LAM0015T isolated from saline sediment.</title>
        <authorList>
            <person name="Wang J.-L."/>
            <person name="He M.-X."/>
        </authorList>
    </citation>
    <scope>NUCLEOTIDE SEQUENCE [LARGE SCALE GENOMIC DNA]</scope>
    <source>
        <strain evidence="1 2">LAM0015</strain>
    </source>
</reference>
<dbReference type="AlphaFoldDB" id="A0A0U4FKE7"/>
<evidence type="ECO:0000313" key="2">
    <source>
        <dbReference type="Proteomes" id="UP000050331"/>
    </source>
</evidence>
<accession>A0A0U4FKE7</accession>
<protein>
    <recommendedName>
        <fullName evidence="3">Tetratricopeptide repeat protein</fullName>
    </recommendedName>
</protein>
<evidence type="ECO:0000313" key="1">
    <source>
        <dbReference type="EMBL" id="ALX48228.1"/>
    </source>
</evidence>
<dbReference type="Pfam" id="PF14559">
    <property type="entry name" value="TPR_19"/>
    <property type="match status" value="1"/>
</dbReference>
<dbReference type="InterPro" id="IPR011990">
    <property type="entry name" value="TPR-like_helical_dom_sf"/>
</dbReference>
<dbReference type="RefSeq" id="WP_068443335.1">
    <property type="nucleotide sequence ID" value="NZ_CP013862.1"/>
</dbReference>
<dbReference type="Proteomes" id="UP000050331">
    <property type="component" value="Chromosome"/>
</dbReference>
<gene>
    <name evidence="1" type="ORF">AOX59_06165</name>
</gene>